<dbReference type="GO" id="GO:0006633">
    <property type="term" value="P:fatty acid biosynthetic process"/>
    <property type="evidence" value="ECO:0007669"/>
    <property type="project" value="TreeGrafter"/>
</dbReference>
<feature type="domain" description="MaoC-like" evidence="2">
    <location>
        <begin position="21"/>
        <end position="63"/>
    </location>
</feature>
<keyword evidence="1" id="KW-1133">Transmembrane helix</keyword>
<dbReference type="InterPro" id="IPR050965">
    <property type="entry name" value="UPF0336/Enoyl-CoA_hydratase"/>
</dbReference>
<organism evidence="3 4">
    <name type="scientific">Leptospira santarosai serovar Shermani str. LT 821</name>
    <dbReference type="NCBI Taxonomy" id="758847"/>
    <lineage>
        <taxon>Bacteria</taxon>
        <taxon>Pseudomonadati</taxon>
        <taxon>Spirochaetota</taxon>
        <taxon>Spirochaetia</taxon>
        <taxon>Leptospirales</taxon>
        <taxon>Leptospiraceae</taxon>
        <taxon>Leptospira</taxon>
    </lineage>
</organism>
<dbReference type="Pfam" id="PF01575">
    <property type="entry name" value="MaoC_dehydratas"/>
    <property type="match status" value="1"/>
</dbReference>
<dbReference type="SUPFAM" id="SSF54637">
    <property type="entry name" value="Thioesterase/thiol ester dehydrase-isomerase"/>
    <property type="match status" value="1"/>
</dbReference>
<evidence type="ECO:0000256" key="1">
    <source>
        <dbReference type="SAM" id="Phobius"/>
    </source>
</evidence>
<dbReference type="KEGG" id="lst:LSS_16426"/>
<dbReference type="AlphaFoldDB" id="K8Y4M6"/>
<dbReference type="Proteomes" id="UP000035800">
    <property type="component" value="Chromosome I"/>
</dbReference>
<gene>
    <name evidence="3" type="ORF">LSS_16426</name>
</gene>
<dbReference type="RefSeq" id="WP_004462123.1">
    <property type="nucleotide sequence ID" value="NZ_CP006694.1"/>
</dbReference>
<evidence type="ECO:0000259" key="2">
    <source>
        <dbReference type="Pfam" id="PF01575"/>
    </source>
</evidence>
<evidence type="ECO:0000313" key="4">
    <source>
        <dbReference type="Proteomes" id="UP000035800"/>
    </source>
</evidence>
<sequence>METIDKNYNDFSVGDFVNFTRNFTISDFENFSLLSGDKNPLHHNEDYAAISKFGKIIIPVYLLASPLSTIAGMIFPGHRSLILNTNFKY</sequence>
<reference evidence="3 4" key="1">
    <citation type="journal article" date="2012" name="Gene">
        <title>Sequence of Leptospira santarosai serovar Shermani genome and prediction of virulence-associated genes.</title>
        <authorList>
            <person name="Chou L.F."/>
            <person name="Chen Y.T."/>
            <person name="Lu C.W."/>
            <person name="Ko Y.C."/>
            <person name="Tang C.Y."/>
            <person name="Pan M.J."/>
            <person name="Tian Y.C."/>
            <person name="Chiu C.H."/>
            <person name="Hung C.C."/>
            <person name="Yang C.W."/>
        </authorList>
    </citation>
    <scope>NUCLEOTIDE SEQUENCE [LARGE SCALE GENOMIC DNA]</scope>
    <source>
        <strain evidence="3">LT 821</strain>
    </source>
</reference>
<keyword evidence="1" id="KW-0472">Membrane</keyword>
<dbReference type="GO" id="GO:0019171">
    <property type="term" value="F:(3R)-hydroxyacyl-[acyl-carrier-protein] dehydratase activity"/>
    <property type="evidence" value="ECO:0007669"/>
    <property type="project" value="TreeGrafter"/>
</dbReference>
<feature type="transmembrane region" description="Helical" evidence="1">
    <location>
        <begin position="56"/>
        <end position="75"/>
    </location>
</feature>
<dbReference type="PANTHER" id="PTHR43437">
    <property type="entry name" value="HYDROXYACYL-THIOESTER DEHYDRATASE TYPE 2, MITOCHONDRIAL-RELATED"/>
    <property type="match status" value="1"/>
</dbReference>
<dbReference type="InterPro" id="IPR029069">
    <property type="entry name" value="HotDog_dom_sf"/>
</dbReference>
<name>K8Y4M6_9LEPT</name>
<dbReference type="Gene3D" id="3.10.129.10">
    <property type="entry name" value="Hotdog Thioesterase"/>
    <property type="match status" value="1"/>
</dbReference>
<protein>
    <recommendedName>
        <fullName evidence="2">MaoC-like domain-containing protein</fullName>
    </recommendedName>
</protein>
<dbReference type="GeneID" id="69784650"/>
<dbReference type="STRING" id="758847.LSS_16426"/>
<reference evidence="3 4" key="2">
    <citation type="journal article" date="2014" name="Emerg. Microbes Infect.">
        <title>Potential impact on kidney infection: a whole-genome analysis of Leptospira santarosai serovar Shermani.</title>
        <authorList>
            <person name="Chou L.F."/>
            <person name="Chen T.W."/>
            <person name="Ko Y.C."/>
            <person name="Pan M.J."/>
            <person name="Tian Y.C."/>
            <person name="Chiu C.H."/>
            <person name="Tang P."/>
            <person name="Hung C.C."/>
            <person name="Yang C.W."/>
        </authorList>
    </citation>
    <scope>NUCLEOTIDE SEQUENCE</scope>
    <source>
        <strain evidence="3 4">LT 821</strain>
    </source>
</reference>
<accession>K8Y4M6</accession>
<dbReference type="PANTHER" id="PTHR43437:SF3">
    <property type="entry name" value="HYDROXYACYL-THIOESTER DEHYDRATASE TYPE 2, MITOCHONDRIAL"/>
    <property type="match status" value="1"/>
</dbReference>
<evidence type="ECO:0000313" key="3">
    <source>
        <dbReference type="EMBL" id="EKT85632.1"/>
    </source>
</evidence>
<dbReference type="EMBL" id="CP006694">
    <property type="protein sequence ID" value="EKT85632.1"/>
    <property type="molecule type" value="Genomic_DNA"/>
</dbReference>
<dbReference type="InterPro" id="IPR002539">
    <property type="entry name" value="MaoC-like_dom"/>
</dbReference>
<proteinExistence type="predicted"/>
<keyword evidence="1" id="KW-0812">Transmembrane</keyword>